<dbReference type="AlphaFoldDB" id="A0A813QFB1"/>
<keyword evidence="2" id="KW-1185">Reference proteome</keyword>
<gene>
    <name evidence="1" type="ORF">JXQ802_LOCUS2466</name>
</gene>
<dbReference type="EMBL" id="CAJNOL010000030">
    <property type="protein sequence ID" value="CAF0766140.1"/>
    <property type="molecule type" value="Genomic_DNA"/>
</dbReference>
<reference evidence="1" key="1">
    <citation type="submission" date="2021-02" db="EMBL/GenBank/DDBJ databases">
        <authorList>
            <person name="Nowell W R."/>
        </authorList>
    </citation>
    <scope>NUCLEOTIDE SEQUENCE</scope>
</reference>
<proteinExistence type="predicted"/>
<accession>A0A813QFB1</accession>
<comment type="caution">
    <text evidence="1">The sequence shown here is derived from an EMBL/GenBank/DDBJ whole genome shotgun (WGS) entry which is preliminary data.</text>
</comment>
<sequence>MMPHLRDLTLDTGSIFIDGNIWEKIIIKYLPKLKYFQWKTQIQINAGYHDQEKNVDVLLNSFRRAFWLVEHQWFVQCDWSPMRGSYYLYSIPYSFDNFCFYFPTYSKSTYPLSYNPLSYHSVRTLNYNSTPSNCLPPSHIQFCNIQHLVIMFLVNDYFYTVVPTLDQLISLNVSLNNKQNSLHQMKLLLNRAPRLSSIKVREWPLTMIEELLFGMKCSSISELDFSSIIDGTYYNNEQCIRLSRSTLGAQCKMLVINVNSLTCLLDLVTNMKNLQVLNIRFKDVKWNTSSKTEPEFDVVGWLQEHLQSTSITITSMRRVVLSGTDRWYNTYLLIQHS</sequence>
<dbReference type="Proteomes" id="UP000663870">
    <property type="component" value="Unassembled WGS sequence"/>
</dbReference>
<evidence type="ECO:0000313" key="2">
    <source>
        <dbReference type="Proteomes" id="UP000663870"/>
    </source>
</evidence>
<evidence type="ECO:0000313" key="1">
    <source>
        <dbReference type="EMBL" id="CAF0766140.1"/>
    </source>
</evidence>
<organism evidence="1 2">
    <name type="scientific">Rotaria sordida</name>
    <dbReference type="NCBI Taxonomy" id="392033"/>
    <lineage>
        <taxon>Eukaryota</taxon>
        <taxon>Metazoa</taxon>
        <taxon>Spiralia</taxon>
        <taxon>Gnathifera</taxon>
        <taxon>Rotifera</taxon>
        <taxon>Eurotatoria</taxon>
        <taxon>Bdelloidea</taxon>
        <taxon>Philodinida</taxon>
        <taxon>Philodinidae</taxon>
        <taxon>Rotaria</taxon>
    </lineage>
</organism>
<protein>
    <submittedName>
        <fullName evidence="1">Uncharacterized protein</fullName>
    </submittedName>
</protein>
<name>A0A813QFB1_9BILA</name>